<dbReference type="GO" id="GO:0003677">
    <property type="term" value="F:DNA binding"/>
    <property type="evidence" value="ECO:0007669"/>
    <property type="project" value="UniProtKB-KW"/>
</dbReference>
<dbReference type="InterPro" id="IPR007324">
    <property type="entry name" value="Sugar-bd_dom_put"/>
</dbReference>
<dbReference type="HOGENOM" id="CLU_054506_0_1_5"/>
<dbReference type="PANTHER" id="PTHR34294:SF1">
    <property type="entry name" value="TRANSCRIPTIONAL REGULATOR LSRR"/>
    <property type="match status" value="1"/>
</dbReference>
<feature type="region of interest" description="Disordered" evidence="5">
    <location>
        <begin position="1"/>
        <end position="22"/>
    </location>
</feature>
<evidence type="ECO:0000256" key="1">
    <source>
        <dbReference type="ARBA" id="ARBA00010466"/>
    </source>
</evidence>
<dbReference type="EMBL" id="CP003742">
    <property type="protein sequence ID" value="AGI74214.1"/>
    <property type="molecule type" value="Genomic_DNA"/>
</dbReference>
<dbReference type="eggNOG" id="COG2390">
    <property type="taxonomic scope" value="Bacteria"/>
</dbReference>
<evidence type="ECO:0000313" key="7">
    <source>
        <dbReference type="EMBL" id="AGI74214.1"/>
    </source>
</evidence>
<dbReference type="KEGG" id="oar:OA238_c43180"/>
<evidence type="ECO:0000259" key="6">
    <source>
        <dbReference type="Pfam" id="PF04198"/>
    </source>
</evidence>
<dbReference type="Proteomes" id="UP000004688">
    <property type="component" value="Chromosome"/>
</dbReference>
<dbReference type="GO" id="GO:0030246">
    <property type="term" value="F:carbohydrate binding"/>
    <property type="evidence" value="ECO:0007669"/>
    <property type="project" value="InterPro"/>
</dbReference>
<dbReference type="OrthoDB" id="9808171at2"/>
<dbReference type="SUPFAM" id="SSF100950">
    <property type="entry name" value="NagB/RpiA/CoA transferase-like"/>
    <property type="match status" value="1"/>
</dbReference>
<keyword evidence="3" id="KW-0238">DNA-binding</keyword>
<dbReference type="RefSeq" id="WP_015497174.1">
    <property type="nucleotide sequence ID" value="NC_020908.1"/>
</dbReference>
<dbReference type="PANTHER" id="PTHR34294">
    <property type="entry name" value="TRANSCRIPTIONAL REGULATOR-RELATED"/>
    <property type="match status" value="1"/>
</dbReference>
<dbReference type="Pfam" id="PF04198">
    <property type="entry name" value="Sugar-bind"/>
    <property type="match status" value="1"/>
</dbReference>
<evidence type="ECO:0000256" key="3">
    <source>
        <dbReference type="ARBA" id="ARBA00023125"/>
    </source>
</evidence>
<gene>
    <name evidence="7" type="ORF">OA238_c43180</name>
</gene>
<keyword evidence="4" id="KW-0804">Transcription</keyword>
<dbReference type="InterPro" id="IPR051054">
    <property type="entry name" value="SorC_transcr_regulators"/>
</dbReference>
<comment type="similarity">
    <text evidence="1">Belongs to the SorC transcriptional regulatory family.</text>
</comment>
<reference evidence="7 8" key="1">
    <citation type="journal article" date="2013" name="PLoS ONE">
        <title>Poles Apart: Arctic and Antarctic Octadecabacter strains Share High Genome Plasticity and a New Type of Xanthorhodopsin.</title>
        <authorList>
            <person name="Vollmers J."/>
            <person name="Voget S."/>
            <person name="Dietrich S."/>
            <person name="Gollnow K."/>
            <person name="Smits M."/>
            <person name="Meyer K."/>
            <person name="Brinkhoff T."/>
            <person name="Simon M."/>
            <person name="Daniel R."/>
        </authorList>
    </citation>
    <scope>NUCLEOTIDE SEQUENCE [LARGE SCALE GENOMIC DNA]</scope>
    <source>
        <strain evidence="7 8">238</strain>
    </source>
</reference>
<dbReference type="Gene3D" id="1.10.10.10">
    <property type="entry name" value="Winged helix-like DNA-binding domain superfamily/Winged helix DNA-binding domain"/>
    <property type="match status" value="1"/>
</dbReference>
<protein>
    <submittedName>
        <fullName evidence="7">Putative DeoR/SorC family transcriptional regulator</fullName>
    </submittedName>
</protein>
<evidence type="ECO:0000256" key="2">
    <source>
        <dbReference type="ARBA" id="ARBA00023015"/>
    </source>
</evidence>
<name>M9RNM1_9RHOB</name>
<dbReference type="Gene3D" id="3.40.50.1360">
    <property type="match status" value="1"/>
</dbReference>
<dbReference type="STRING" id="391616.OA238_c43180"/>
<dbReference type="InterPro" id="IPR036388">
    <property type="entry name" value="WH-like_DNA-bd_sf"/>
</dbReference>
<evidence type="ECO:0000256" key="4">
    <source>
        <dbReference type="ARBA" id="ARBA00023163"/>
    </source>
</evidence>
<proteinExistence type="inferred from homology"/>
<dbReference type="AlphaFoldDB" id="M9RNM1"/>
<dbReference type="InterPro" id="IPR037171">
    <property type="entry name" value="NagB/RpiA_transferase-like"/>
</dbReference>
<keyword evidence="2" id="KW-0805">Transcription regulation</keyword>
<organism evidence="7 8">
    <name type="scientific">Octadecabacter arcticus 238</name>
    <dbReference type="NCBI Taxonomy" id="391616"/>
    <lineage>
        <taxon>Bacteria</taxon>
        <taxon>Pseudomonadati</taxon>
        <taxon>Pseudomonadota</taxon>
        <taxon>Alphaproteobacteria</taxon>
        <taxon>Rhodobacterales</taxon>
        <taxon>Roseobacteraceae</taxon>
        <taxon>Octadecabacter</taxon>
    </lineage>
</organism>
<sequence length="333" mass="36490">MTDTSLGHEADHRVVERRRGNSDSSREIRMRAAWLYHVEGLTQQKTAKLLNINRVQVTRLLAEALKRGEVDIRINTSISSIIETERAVGQAFGISKVIVAPMANEDLDPTKAIAFVAGQFISDYVQSDMKIGVGWGRTLYSSLPHIQGRELEKVRVISLLGGISQAKRFNPAEFAWQFAELFNGEGYLVPAPALVDSPETKHALLERCGINQIFELADNLDVAFLSAGGIEGITTSYRLGHINEADRQSLIAAGAVGDLLYNFISEDGELVDHNVNTRGISVGIDRLKNATDRVLISGGKEKVKVMLGCVKLVKPTVFITDEFTAKAMLLSKG</sequence>
<keyword evidence="8" id="KW-1185">Reference proteome</keyword>
<evidence type="ECO:0000256" key="5">
    <source>
        <dbReference type="SAM" id="MobiDB-lite"/>
    </source>
</evidence>
<feature type="domain" description="Sugar-binding" evidence="6">
    <location>
        <begin position="79"/>
        <end position="329"/>
    </location>
</feature>
<accession>M9RNM1</accession>
<evidence type="ECO:0000313" key="8">
    <source>
        <dbReference type="Proteomes" id="UP000004688"/>
    </source>
</evidence>